<evidence type="ECO:0008006" key="4">
    <source>
        <dbReference type="Google" id="ProtNLM"/>
    </source>
</evidence>
<dbReference type="RefSeq" id="WP_367854648.1">
    <property type="nucleotide sequence ID" value="NZ_JBFOHK010000003.1"/>
</dbReference>
<dbReference type="EMBL" id="JBFOHK010000003">
    <property type="protein sequence ID" value="MEW9572581.1"/>
    <property type="molecule type" value="Genomic_DNA"/>
</dbReference>
<accession>A0ABV3QFH4</accession>
<evidence type="ECO:0000313" key="2">
    <source>
        <dbReference type="EMBL" id="MEW9572581.1"/>
    </source>
</evidence>
<gene>
    <name evidence="2" type="ORF">ABQJ54_12550</name>
</gene>
<dbReference type="SUPFAM" id="SSF75011">
    <property type="entry name" value="3-carboxy-cis,cis-mucoante lactonizing enzyme"/>
    <property type="match status" value="1"/>
</dbReference>
<sequence>MKKAMFSGLLLVLMFPLIATAAPGSSHYLFVWAMEASHPHVADTAMTPADIAARRDRLGLGKDFLAVFDVGPGPSFGKLVAMLPVGEAVMAHHTNYAEPANDVLYANDWLGNLTYVFDLRDPVHPRLLRKFGSVGAFSYPHSFVYLPNGNTLATFQYSGGFNHAAGGLVEFDPQGKAVRTSSAAAPGHPNIRPYSLAVDEKLDRVVTGSGDMMGAQHSHVAQVWRLSDLKLIKTMPLPPQPDWFYDTAADSSEPRLLADGKTVVVPTFNCGLFLVRNLASDHPALQHVYDFGYRLCEVPLVAGNFLVEAAQSGHAIVSLDMRDPEHPHEVSRILLPPDEYPHWLALEPGGDRLVITGYGALDTKVRFATIDRQTGKLTLDPATIDMTRSWPDGWHGSAMPHGAVFGNP</sequence>
<comment type="caution">
    <text evidence="2">The sequence shown here is derived from an EMBL/GenBank/DDBJ whole genome shotgun (WGS) entry which is preliminary data.</text>
</comment>
<keyword evidence="3" id="KW-1185">Reference proteome</keyword>
<feature type="signal peptide" evidence="1">
    <location>
        <begin position="1"/>
        <end position="21"/>
    </location>
</feature>
<reference evidence="2 3" key="1">
    <citation type="submission" date="2024-06" db="EMBL/GenBank/DDBJ databases">
        <authorList>
            <person name="Woo H."/>
        </authorList>
    </citation>
    <scope>NUCLEOTIDE SEQUENCE [LARGE SCALE GENOMIC DNA]</scope>
    <source>
        <strain evidence="2 3">Si-c</strain>
    </source>
</reference>
<organism evidence="2 3">
    <name type="scientific">Rhodanobacter lycopersici</name>
    <dbReference type="NCBI Taxonomy" id="3162487"/>
    <lineage>
        <taxon>Bacteria</taxon>
        <taxon>Pseudomonadati</taxon>
        <taxon>Pseudomonadota</taxon>
        <taxon>Gammaproteobacteria</taxon>
        <taxon>Lysobacterales</taxon>
        <taxon>Rhodanobacteraceae</taxon>
        <taxon>Rhodanobacter</taxon>
    </lineage>
</organism>
<dbReference type="Proteomes" id="UP001556220">
    <property type="component" value="Unassembled WGS sequence"/>
</dbReference>
<feature type="chain" id="PRO_5045611470" description="Methanethiol oxidase" evidence="1">
    <location>
        <begin position="22"/>
        <end position="408"/>
    </location>
</feature>
<protein>
    <recommendedName>
        <fullName evidence="4">Methanethiol oxidase</fullName>
    </recommendedName>
</protein>
<keyword evidence="1" id="KW-0732">Signal</keyword>
<evidence type="ECO:0000256" key="1">
    <source>
        <dbReference type="SAM" id="SignalP"/>
    </source>
</evidence>
<proteinExistence type="predicted"/>
<evidence type="ECO:0000313" key="3">
    <source>
        <dbReference type="Proteomes" id="UP001556220"/>
    </source>
</evidence>
<name>A0ABV3QFH4_9GAMM</name>